<gene>
    <name evidence="1" type="ORF">HJG60_003517</name>
</gene>
<comment type="caution">
    <text evidence="1">The sequence shown here is derived from an EMBL/GenBank/DDBJ whole genome shotgun (WGS) entry which is preliminary data.</text>
</comment>
<reference evidence="1 2" key="1">
    <citation type="journal article" date="2020" name="Nature">
        <title>Six reference-quality genomes reveal evolution of bat adaptations.</title>
        <authorList>
            <person name="Jebb D."/>
            <person name="Huang Z."/>
            <person name="Pippel M."/>
            <person name="Hughes G.M."/>
            <person name="Lavrichenko K."/>
            <person name="Devanna P."/>
            <person name="Winkler S."/>
            <person name="Jermiin L.S."/>
            <person name="Skirmuntt E.C."/>
            <person name="Katzourakis A."/>
            <person name="Burkitt-Gray L."/>
            <person name="Ray D.A."/>
            <person name="Sullivan K.A.M."/>
            <person name="Roscito J.G."/>
            <person name="Kirilenko B.M."/>
            <person name="Davalos L.M."/>
            <person name="Corthals A.P."/>
            <person name="Power M.L."/>
            <person name="Jones G."/>
            <person name="Ransome R.D."/>
            <person name="Dechmann D.K.N."/>
            <person name="Locatelli A.G."/>
            <person name="Puechmaille S.J."/>
            <person name="Fedrigo O."/>
            <person name="Jarvis E.D."/>
            <person name="Hiller M."/>
            <person name="Vernes S.C."/>
            <person name="Myers E.W."/>
            <person name="Teeling E.C."/>
        </authorList>
    </citation>
    <scope>NUCLEOTIDE SEQUENCE [LARGE SCALE GENOMIC DNA]</scope>
    <source>
        <strain evidence="1">Bat1K_MPI-CBG_1</strain>
    </source>
</reference>
<evidence type="ECO:0000313" key="2">
    <source>
        <dbReference type="Proteomes" id="UP000664940"/>
    </source>
</evidence>
<evidence type="ECO:0000313" key="1">
    <source>
        <dbReference type="EMBL" id="KAF6093201.1"/>
    </source>
</evidence>
<organism evidence="1 2">
    <name type="scientific">Phyllostomus discolor</name>
    <name type="common">pale spear-nosed bat</name>
    <dbReference type="NCBI Taxonomy" id="89673"/>
    <lineage>
        <taxon>Eukaryota</taxon>
        <taxon>Metazoa</taxon>
        <taxon>Chordata</taxon>
        <taxon>Craniata</taxon>
        <taxon>Vertebrata</taxon>
        <taxon>Euteleostomi</taxon>
        <taxon>Mammalia</taxon>
        <taxon>Eutheria</taxon>
        <taxon>Laurasiatheria</taxon>
        <taxon>Chiroptera</taxon>
        <taxon>Yangochiroptera</taxon>
        <taxon>Phyllostomidae</taxon>
        <taxon>Phyllostominae</taxon>
        <taxon>Phyllostomus</taxon>
    </lineage>
</organism>
<dbReference type="EMBL" id="JABVXQ010000008">
    <property type="protein sequence ID" value="KAF6093201.1"/>
    <property type="molecule type" value="Genomic_DNA"/>
</dbReference>
<dbReference type="Proteomes" id="UP000664940">
    <property type="component" value="Unassembled WGS sequence"/>
</dbReference>
<name>A0A834DUE6_9CHIR</name>
<sequence length="193" mass="21841">MLTLQNWLSFYEKNYEFVGKVIGRFYGEDGLPTPELTQVEAKISKGLEAKTRALEEKHKFPPCNSEWSSARGSRFWCSPNSSCPLPRLPANSPHLPKNKSLSQAACQLETSSLQKTSVVSCNRSEKPGWRSRLSPSQDFPSIPCLQTRPAQYCSIQQAVGMNWELWWSHKHAELHAGTPFREKSEEAEQGSQK</sequence>
<proteinExistence type="predicted"/>
<protein>
    <submittedName>
        <fullName evidence="1">Cytochrome b5 domain containing 2</fullName>
    </submittedName>
</protein>
<accession>A0A834DUE6</accession>
<dbReference type="AlphaFoldDB" id="A0A834DUE6"/>